<sequence length="442" mass="47853">MASQRAARNLTQSALIPSALSGSSSAISDLAHATGWTILDYDTNATAQDIRVICTGDNYTCNHVYLNGAIDTIVRLPSRKMPFARISSEYEQEMPPVRGFSLDTEFAQIDASRLSQLIQSLGFLILTYTVVMVIHLSGETFDYNTGLLNGELVFDIPFVTEVVDCQVPNSVDTFLSGVSVKTTSSSQATDSLNVNASDTMIPQFELTSLVMEVYGNLTMQGTFDMWVVGMINFETGRVLIYSHDIPGFQILPGQVPGCYAEPPAFWGGAGCSHGRRAVTSVEFTYTVDNALFLLEKWAVAAIPNEDDQGAVLAYLTPTIALGIETSTASTNITYTVDTSSETDLSFAASSTSAFNGCSAVKTGFQISAAADANFYDIYTAGTTVTLVNKDWGIFSECWGGTKRERTEKMRRAPPSIAKRDILCYGDGTAMDLVTNKTYTVSF</sequence>
<name>A0ACC1TBP9_9APHY</name>
<reference evidence="1" key="1">
    <citation type="submission" date="2022-07" db="EMBL/GenBank/DDBJ databases">
        <title>Genome Sequence of Phlebia brevispora.</title>
        <authorList>
            <person name="Buettner E."/>
        </authorList>
    </citation>
    <scope>NUCLEOTIDE SEQUENCE</scope>
    <source>
        <strain evidence="1">MPL23</strain>
    </source>
</reference>
<comment type="caution">
    <text evidence="1">The sequence shown here is derived from an EMBL/GenBank/DDBJ whole genome shotgun (WGS) entry which is preliminary data.</text>
</comment>
<dbReference type="EMBL" id="JANHOG010000128">
    <property type="protein sequence ID" value="KAJ3557831.1"/>
    <property type="molecule type" value="Genomic_DNA"/>
</dbReference>
<evidence type="ECO:0000313" key="1">
    <source>
        <dbReference type="EMBL" id="KAJ3557831.1"/>
    </source>
</evidence>
<evidence type="ECO:0000313" key="2">
    <source>
        <dbReference type="Proteomes" id="UP001148662"/>
    </source>
</evidence>
<gene>
    <name evidence="1" type="ORF">NM688_g1258</name>
</gene>
<dbReference type="Proteomes" id="UP001148662">
    <property type="component" value="Unassembled WGS sequence"/>
</dbReference>
<organism evidence="1 2">
    <name type="scientific">Phlebia brevispora</name>
    <dbReference type="NCBI Taxonomy" id="194682"/>
    <lineage>
        <taxon>Eukaryota</taxon>
        <taxon>Fungi</taxon>
        <taxon>Dikarya</taxon>
        <taxon>Basidiomycota</taxon>
        <taxon>Agaricomycotina</taxon>
        <taxon>Agaricomycetes</taxon>
        <taxon>Polyporales</taxon>
        <taxon>Meruliaceae</taxon>
        <taxon>Phlebia</taxon>
    </lineage>
</organism>
<proteinExistence type="predicted"/>
<protein>
    <submittedName>
        <fullName evidence="1">Uncharacterized protein</fullName>
    </submittedName>
</protein>
<accession>A0ACC1TBP9</accession>
<keyword evidence="2" id="KW-1185">Reference proteome</keyword>